<dbReference type="RefSeq" id="WP_142787411.1">
    <property type="nucleotide sequence ID" value="NZ_VHJK01000001.1"/>
</dbReference>
<proteinExistence type="predicted"/>
<protein>
    <submittedName>
        <fullName evidence="2">Uncharacterized protein</fullName>
    </submittedName>
</protein>
<sequence>MDAANRDCAAIAALTEESDAKLNKLAIAMNRDDRLDLTYDGKPGLLRNATECGMFSQSGDFELVCQWDFGNDPGAASALFSAYRIRIAKCLAVPFLKQESGSDDETAAPERYRADIEHPDNSETTIKFALRETNYGETPRFVVHFDVSRSD</sequence>
<dbReference type="Proteomes" id="UP000316343">
    <property type="component" value="Unassembled WGS sequence"/>
</dbReference>
<dbReference type="EMBL" id="VHJK01000001">
    <property type="protein sequence ID" value="TRD11147.1"/>
    <property type="molecule type" value="Genomic_DNA"/>
</dbReference>
<comment type="caution">
    <text evidence="2">The sequence shown here is derived from an EMBL/GenBank/DDBJ whole genome shotgun (WGS) entry which is preliminary data.</text>
</comment>
<name>A0A547PAN1_9SPHN</name>
<evidence type="ECO:0000256" key="1">
    <source>
        <dbReference type="SAM" id="MobiDB-lite"/>
    </source>
</evidence>
<dbReference type="AlphaFoldDB" id="A0A547PAN1"/>
<evidence type="ECO:0000313" key="2">
    <source>
        <dbReference type="EMBL" id="TRD11147.1"/>
    </source>
</evidence>
<reference evidence="2 3" key="1">
    <citation type="submission" date="2019-06" db="EMBL/GenBank/DDBJ databases">
        <title>Erythrobacter insulae sp. nov., isolated from a tidal flat.</title>
        <authorList>
            <person name="Yoon J.-H."/>
        </authorList>
    </citation>
    <scope>NUCLEOTIDE SEQUENCE [LARGE SCALE GENOMIC DNA]</scope>
    <source>
        <strain evidence="2 3">JBTF-M21</strain>
    </source>
</reference>
<keyword evidence="3" id="KW-1185">Reference proteome</keyword>
<organism evidence="2 3">
    <name type="scientific">Erythrobacter insulae</name>
    <dbReference type="NCBI Taxonomy" id="2584124"/>
    <lineage>
        <taxon>Bacteria</taxon>
        <taxon>Pseudomonadati</taxon>
        <taxon>Pseudomonadota</taxon>
        <taxon>Alphaproteobacteria</taxon>
        <taxon>Sphingomonadales</taxon>
        <taxon>Erythrobacteraceae</taxon>
        <taxon>Erythrobacter/Porphyrobacter group</taxon>
        <taxon>Erythrobacter</taxon>
    </lineage>
</organism>
<feature type="region of interest" description="Disordered" evidence="1">
    <location>
        <begin position="99"/>
        <end position="118"/>
    </location>
</feature>
<gene>
    <name evidence="2" type="ORF">FGU71_04295</name>
</gene>
<evidence type="ECO:0000313" key="3">
    <source>
        <dbReference type="Proteomes" id="UP000316343"/>
    </source>
</evidence>
<feature type="compositionally biased region" description="Basic and acidic residues" evidence="1">
    <location>
        <begin position="108"/>
        <end position="118"/>
    </location>
</feature>
<accession>A0A547PAN1</accession>